<dbReference type="Proteomes" id="UP000504618">
    <property type="component" value="Unplaced"/>
</dbReference>
<keyword evidence="2" id="KW-1185">Reference proteome</keyword>
<protein>
    <submittedName>
        <fullName evidence="3">Uncharacterized protein LOC112453779 isoform X1</fullName>
    </submittedName>
</protein>
<dbReference type="GeneID" id="112453779"/>
<gene>
    <name evidence="3" type="primary">LOC112453779</name>
</gene>
<reference evidence="3" key="1">
    <citation type="submission" date="2025-08" db="UniProtKB">
        <authorList>
            <consortium name="RefSeq"/>
        </authorList>
    </citation>
    <scope>IDENTIFICATION</scope>
    <source>
        <tissue evidence="3">Whole body</tissue>
    </source>
</reference>
<sequence length="194" mass="22554">MTRCMMKDITGSASMGLWRRALTTRRTCTTSGNLSRNRYFPGYYERIFTRWLCANPCFTWRCIITIIVRFTVLQFFGRRGWETDGQPRIPATRPGTSKSTETRKETCNQRVKRQNFLPPHILFVRVVTAHTTVSLRAFKVLGQQKFGALQEKYIDSCSESIIEFPMKESLCLHITLLCAFFCVQIVKFTIRLLS</sequence>
<feature type="transmembrane region" description="Helical" evidence="1">
    <location>
        <begin position="170"/>
        <end position="190"/>
    </location>
</feature>
<proteinExistence type="predicted"/>
<keyword evidence="1" id="KW-0812">Transmembrane</keyword>
<evidence type="ECO:0000256" key="1">
    <source>
        <dbReference type="SAM" id="Phobius"/>
    </source>
</evidence>
<evidence type="ECO:0000313" key="2">
    <source>
        <dbReference type="Proteomes" id="UP000504618"/>
    </source>
</evidence>
<accession>A0A6J1PMC0</accession>
<dbReference type="RefSeq" id="XP_024870473.1">
    <property type="nucleotide sequence ID" value="XM_025014705.1"/>
</dbReference>
<keyword evidence="1" id="KW-0472">Membrane</keyword>
<organism evidence="2 3">
    <name type="scientific">Temnothorax curvispinosus</name>
    <dbReference type="NCBI Taxonomy" id="300111"/>
    <lineage>
        <taxon>Eukaryota</taxon>
        <taxon>Metazoa</taxon>
        <taxon>Ecdysozoa</taxon>
        <taxon>Arthropoda</taxon>
        <taxon>Hexapoda</taxon>
        <taxon>Insecta</taxon>
        <taxon>Pterygota</taxon>
        <taxon>Neoptera</taxon>
        <taxon>Endopterygota</taxon>
        <taxon>Hymenoptera</taxon>
        <taxon>Apocrita</taxon>
        <taxon>Aculeata</taxon>
        <taxon>Formicoidea</taxon>
        <taxon>Formicidae</taxon>
        <taxon>Myrmicinae</taxon>
        <taxon>Temnothorax</taxon>
    </lineage>
</organism>
<keyword evidence="1" id="KW-1133">Transmembrane helix</keyword>
<evidence type="ECO:0000313" key="3">
    <source>
        <dbReference type="RefSeq" id="XP_024870473.1"/>
    </source>
</evidence>
<name>A0A6J1PMC0_9HYME</name>
<dbReference type="AlphaFoldDB" id="A0A6J1PMC0"/>